<protein>
    <submittedName>
        <fullName evidence="6">Colicin V synthesis protein</fullName>
    </submittedName>
</protein>
<sequence length="181" mass="20537">MILTIILIILLISGFFNGYRNGVLRQLVTMIGYFLSFFVAYHYYSLLAPQIHFIPYPKPDQAEEGVNQLLALLHTEEAYYNVLAFLIIFIAALIVVHMLTKLIGFRGRIPVVSQINGLIGGILGLVTTYLLLFVVLYLGATYPSEWLNGVIENSSIAEWILTNTPLLSERFYDWMTQVISE</sequence>
<keyword evidence="4 5" id="KW-0472">Membrane</keyword>
<reference evidence="7" key="1">
    <citation type="submission" date="2015-04" db="EMBL/GenBank/DDBJ databases">
        <authorList>
            <person name="Schardt J."/>
            <person name="Mueller-Herbst S."/>
            <person name="Scherer S."/>
            <person name="Huptas C."/>
        </authorList>
    </citation>
    <scope>NUCLEOTIDE SEQUENCE [LARGE SCALE GENOMIC DNA]</scope>
    <source>
        <strain evidence="7">Kiel-L1</strain>
    </source>
</reference>
<evidence type="ECO:0000256" key="4">
    <source>
        <dbReference type="ARBA" id="ARBA00023136"/>
    </source>
</evidence>
<feature type="transmembrane region" description="Helical" evidence="5">
    <location>
        <begin position="118"/>
        <end position="138"/>
    </location>
</feature>
<evidence type="ECO:0000313" key="7">
    <source>
        <dbReference type="Proteomes" id="UP000257055"/>
    </source>
</evidence>
<dbReference type="InterPro" id="IPR003825">
    <property type="entry name" value="Colicin-V_CvpA"/>
</dbReference>
<dbReference type="PANTHER" id="PTHR37306">
    <property type="entry name" value="COLICIN V PRODUCTION PROTEIN"/>
    <property type="match status" value="1"/>
</dbReference>
<feature type="transmembrane region" description="Helical" evidence="5">
    <location>
        <begin position="78"/>
        <end position="98"/>
    </location>
</feature>
<gene>
    <name evidence="6" type="ORF">UR08_03395</name>
</gene>
<comment type="caution">
    <text evidence="6">The sequence shown here is derived from an EMBL/GenBank/DDBJ whole genome shotgun (WGS) entry which is preliminary data.</text>
</comment>
<dbReference type="PANTHER" id="PTHR37306:SF1">
    <property type="entry name" value="COLICIN V PRODUCTION PROTEIN"/>
    <property type="match status" value="1"/>
</dbReference>
<name>A0A3D8TV80_9LIST</name>
<keyword evidence="7" id="KW-1185">Reference proteome</keyword>
<feature type="transmembrane region" description="Helical" evidence="5">
    <location>
        <begin position="28"/>
        <end position="48"/>
    </location>
</feature>
<keyword evidence="3 5" id="KW-1133">Transmembrane helix</keyword>
<evidence type="ECO:0000256" key="1">
    <source>
        <dbReference type="ARBA" id="ARBA00004141"/>
    </source>
</evidence>
<comment type="subcellular location">
    <subcellularLocation>
        <location evidence="1">Membrane</location>
        <topology evidence="1">Multi-pass membrane protein</topology>
    </subcellularLocation>
</comment>
<dbReference type="Pfam" id="PF02674">
    <property type="entry name" value="Colicin_V"/>
    <property type="match status" value="1"/>
</dbReference>
<evidence type="ECO:0000256" key="3">
    <source>
        <dbReference type="ARBA" id="ARBA00022989"/>
    </source>
</evidence>
<proteinExistence type="predicted"/>
<evidence type="ECO:0000256" key="2">
    <source>
        <dbReference type="ARBA" id="ARBA00022692"/>
    </source>
</evidence>
<evidence type="ECO:0000313" key="6">
    <source>
        <dbReference type="EMBL" id="RDX02567.1"/>
    </source>
</evidence>
<accession>A0A3D8TV80</accession>
<dbReference type="GO" id="GO:0016020">
    <property type="term" value="C:membrane"/>
    <property type="evidence" value="ECO:0007669"/>
    <property type="project" value="UniProtKB-SubCell"/>
</dbReference>
<evidence type="ECO:0000256" key="5">
    <source>
        <dbReference type="SAM" id="Phobius"/>
    </source>
</evidence>
<dbReference type="AlphaFoldDB" id="A0A3D8TV80"/>
<dbReference type="Proteomes" id="UP000257055">
    <property type="component" value="Unassembled WGS sequence"/>
</dbReference>
<dbReference type="GO" id="GO:0009403">
    <property type="term" value="P:toxin biosynthetic process"/>
    <property type="evidence" value="ECO:0007669"/>
    <property type="project" value="InterPro"/>
</dbReference>
<organism evidence="6 7">
    <name type="scientific">Listeria kieliensis</name>
    <dbReference type="NCBI Taxonomy" id="1621700"/>
    <lineage>
        <taxon>Bacteria</taxon>
        <taxon>Bacillati</taxon>
        <taxon>Bacillota</taxon>
        <taxon>Bacilli</taxon>
        <taxon>Bacillales</taxon>
        <taxon>Listeriaceae</taxon>
        <taxon>Listeria</taxon>
    </lineage>
</organism>
<keyword evidence="2 5" id="KW-0812">Transmembrane</keyword>
<dbReference type="RefSeq" id="WP_115752255.1">
    <property type="nucleotide sequence ID" value="NZ_LARY01000001.1"/>
</dbReference>
<dbReference type="EMBL" id="LARY01000001">
    <property type="protein sequence ID" value="RDX02567.1"/>
    <property type="molecule type" value="Genomic_DNA"/>
</dbReference>